<evidence type="ECO:0000313" key="1">
    <source>
        <dbReference type="EMBL" id="MBG0740467.1"/>
    </source>
</evidence>
<organism evidence="1 2">
    <name type="scientific">Arthrobacter terrae</name>
    <dbReference type="NCBI Taxonomy" id="2935737"/>
    <lineage>
        <taxon>Bacteria</taxon>
        <taxon>Bacillati</taxon>
        <taxon>Actinomycetota</taxon>
        <taxon>Actinomycetes</taxon>
        <taxon>Micrococcales</taxon>
        <taxon>Micrococcaceae</taxon>
        <taxon>Arthrobacter</taxon>
    </lineage>
</organism>
<evidence type="ECO:0000313" key="2">
    <source>
        <dbReference type="Proteomes" id="UP000655366"/>
    </source>
</evidence>
<proteinExistence type="predicted"/>
<gene>
    <name evidence="1" type="ORF">IV500_13860</name>
</gene>
<dbReference type="AlphaFoldDB" id="A0A931CKX5"/>
<sequence>MSQPDISVCVDVLLRGGGFVLPARDRSYDAAAFLGHLISCAQRVHMRITIREDEKFLTVINPDHQVTEIEKRAAQMMTDSFLDDGPLITYEEALDDSRRLAIRSVT</sequence>
<dbReference type="EMBL" id="JADNYM010000017">
    <property type="protein sequence ID" value="MBG0740467.1"/>
    <property type="molecule type" value="Genomic_DNA"/>
</dbReference>
<keyword evidence="2" id="KW-1185">Reference proteome</keyword>
<protein>
    <submittedName>
        <fullName evidence="1">Uncharacterized protein</fullName>
    </submittedName>
</protein>
<comment type="caution">
    <text evidence="1">The sequence shown here is derived from an EMBL/GenBank/DDBJ whole genome shotgun (WGS) entry which is preliminary data.</text>
</comment>
<accession>A0A931CKX5</accession>
<name>A0A931CKX5_9MICC</name>
<dbReference type="Proteomes" id="UP000655366">
    <property type="component" value="Unassembled WGS sequence"/>
</dbReference>
<reference evidence="1 2" key="1">
    <citation type="submission" date="2020-11" db="EMBL/GenBank/DDBJ databases">
        <title>Arthrobacter antarcticus sp. nov., isolated from Antarctic Soil.</title>
        <authorList>
            <person name="Li J."/>
        </authorList>
    </citation>
    <scope>NUCLEOTIDE SEQUENCE [LARGE SCALE GENOMIC DNA]</scope>
    <source>
        <strain evidence="1 2">Z1-20</strain>
    </source>
</reference>